<reference evidence="1 2" key="1">
    <citation type="submission" date="2020-10" db="EMBL/GenBank/DDBJ databases">
        <title>Connecting structure to function with the recovery of over 1000 high-quality activated sludge metagenome-assembled genomes encoding full-length rRNA genes using long-read sequencing.</title>
        <authorList>
            <person name="Singleton C.M."/>
            <person name="Petriglieri F."/>
            <person name="Kristensen J.M."/>
            <person name="Kirkegaard R.H."/>
            <person name="Michaelsen T.Y."/>
            <person name="Andersen M.H."/>
            <person name="Karst S.M."/>
            <person name="Dueholm M.S."/>
            <person name="Nielsen P.H."/>
            <person name="Albertsen M."/>
        </authorList>
    </citation>
    <scope>NUCLEOTIDE SEQUENCE [LARGE SCALE GENOMIC DNA]</scope>
    <source>
        <strain evidence="1">Ribe_18-Q3-R11-54_BAT3C.373</strain>
    </source>
</reference>
<evidence type="ECO:0000313" key="2">
    <source>
        <dbReference type="Proteomes" id="UP000808349"/>
    </source>
</evidence>
<dbReference type="SUPFAM" id="SSF56935">
    <property type="entry name" value="Porins"/>
    <property type="match status" value="1"/>
</dbReference>
<comment type="caution">
    <text evidence="1">The sequence shown here is derived from an EMBL/GenBank/DDBJ whole genome shotgun (WGS) entry which is preliminary data.</text>
</comment>
<proteinExistence type="predicted"/>
<name>A0A9D7S6J2_9BACT</name>
<organism evidence="1 2">
    <name type="scientific">Candidatus Defluviibacterium haderslevense</name>
    <dbReference type="NCBI Taxonomy" id="2981993"/>
    <lineage>
        <taxon>Bacteria</taxon>
        <taxon>Pseudomonadati</taxon>
        <taxon>Bacteroidota</taxon>
        <taxon>Saprospiria</taxon>
        <taxon>Saprospirales</taxon>
        <taxon>Saprospiraceae</taxon>
        <taxon>Candidatus Defluviibacterium</taxon>
    </lineage>
</organism>
<evidence type="ECO:0000313" key="1">
    <source>
        <dbReference type="EMBL" id="MBK9716150.1"/>
    </source>
</evidence>
<dbReference type="Proteomes" id="UP000808349">
    <property type="component" value="Unassembled WGS sequence"/>
</dbReference>
<dbReference type="EMBL" id="JADKFW010000004">
    <property type="protein sequence ID" value="MBK9716150.1"/>
    <property type="molecule type" value="Genomic_DNA"/>
</dbReference>
<sequence length="234" mass="26431">MGNIYGTTDANELDFFVVGSRKFNDRITLGASLHYINSHLGLFSSNALAGSFSGLYFNPEKNYGLSLVLRNLGVVLDAYDIEKEKLPLTVELGFSKRLLHLPFIYYITAHHLETGNVRYDDPNLNSNSDIFGNVKEKSAFTKWTNNVLRHFSLGGEMLLGKKEQFNLRLGYNHLRKKDLSVADYTTFGGLSYGIGFKIYKFKIDYSYAKYHIAGGTNQFSITTSINSFLKNTKL</sequence>
<dbReference type="AlphaFoldDB" id="A0A9D7S6J2"/>
<gene>
    <name evidence="1" type="ORF">IPO85_01240</name>
</gene>
<accession>A0A9D7S6J2</accession>
<dbReference type="NCBIfam" id="NF033709">
    <property type="entry name" value="PorV_fam"/>
    <property type="match status" value="1"/>
</dbReference>
<protein>
    <submittedName>
        <fullName evidence="1">PorV/PorQ family protein</fullName>
    </submittedName>
</protein>